<keyword evidence="4 7" id="KW-0812">Transmembrane</keyword>
<sequence>MPHNVSLIALLAAGFGLALVLGLIAARLRMPPLVGYLLAGVMIGPGTPGFVGDVALSGQLAEIGVMLLMFGVGLHFSMADLLAVRKIAVPGAVVQIGAATLLGGALALGWGWAVGDAVVFGLSLSVASTVVLLRALEARGNLESTNGRIAVGWLVVEDLAMVLVLVLLPALAPVLGAKSSAATAEFGGLALTVGLTLAKVSAFIALMLIGGRRAFPRLLWLVAKSGSRELFTLCVVAAAVGVAYGAAILFDVSFALGAFFAGMMMRESEFSHRAADESLPLRDAFSVLFFVSVGMLFDPTILVSSPGKVAAVLAVILVGKTVAAIALVLAFRYPLNTALTVGASLAQIGEFSFILAGLGVSLGLLTPAGQSLILAGALISIALNSLLFTAIEPAQAWARAHSAWARRLDLRDDPLAALPMSTDRKLLTGQVVLVGYGQVGQHIAAALAERHVPCIVADSNREVVEKLRAAGRAAVSGDASDPIVLVQAHITRAAMLVVTTPDALASRQMVDIARKLNPDIEIVLRSDTEDGAALLRGEKLGEVFVGEEELARGMCGYVTSRMLRPAPTGS</sequence>
<dbReference type="InterPro" id="IPR003148">
    <property type="entry name" value="RCK_N"/>
</dbReference>
<dbReference type="Proteomes" id="UP000318422">
    <property type="component" value="Unassembled WGS sequence"/>
</dbReference>
<evidence type="ECO:0000313" key="10">
    <source>
        <dbReference type="Proteomes" id="UP000318422"/>
    </source>
</evidence>
<keyword evidence="3" id="KW-0813">Transport</keyword>
<evidence type="ECO:0000256" key="7">
    <source>
        <dbReference type="SAM" id="Phobius"/>
    </source>
</evidence>
<feature type="transmembrane region" description="Helical" evidence="7">
    <location>
        <begin position="118"/>
        <end position="136"/>
    </location>
</feature>
<protein>
    <submittedName>
        <fullName evidence="9">Efflux pump/antiporter</fullName>
    </submittedName>
</protein>
<organism evidence="9 10">
    <name type="scientific">Zoogloea ramigera</name>
    <dbReference type="NCBI Taxonomy" id="350"/>
    <lineage>
        <taxon>Bacteria</taxon>
        <taxon>Pseudomonadati</taxon>
        <taxon>Pseudomonadota</taxon>
        <taxon>Betaproteobacteria</taxon>
        <taxon>Rhodocyclales</taxon>
        <taxon>Zoogloeaceae</taxon>
        <taxon>Zoogloea</taxon>
    </lineage>
</organism>
<dbReference type="InterPro" id="IPR036291">
    <property type="entry name" value="NAD(P)-bd_dom_sf"/>
</dbReference>
<name>A0A4Y4CRJ5_ZOORA</name>
<comment type="subcellular location">
    <subcellularLocation>
        <location evidence="1">Membrane</location>
        <topology evidence="1">Multi-pass membrane protein</topology>
    </subcellularLocation>
</comment>
<dbReference type="Gene3D" id="1.20.1530.20">
    <property type="match status" value="1"/>
</dbReference>
<comment type="caution">
    <text evidence="9">The sequence shown here is derived from an EMBL/GenBank/DDBJ whole genome shotgun (WGS) entry which is preliminary data.</text>
</comment>
<dbReference type="OrthoDB" id="9781411at2"/>
<gene>
    <name evidence="9" type="ORF">ZRA01_05320</name>
</gene>
<dbReference type="PANTHER" id="PTHR42751:SF1">
    <property type="entry name" value="CATION_PROTON ANTIPORTER YBAL-RELATED"/>
    <property type="match status" value="1"/>
</dbReference>
<dbReference type="SUPFAM" id="SSF51735">
    <property type="entry name" value="NAD(P)-binding Rossmann-fold domains"/>
    <property type="match status" value="1"/>
</dbReference>
<accession>A0A4Y4CRJ5</accession>
<feature type="transmembrane region" description="Helical" evidence="7">
    <location>
        <begin position="188"/>
        <end position="209"/>
    </location>
</feature>
<dbReference type="Gene3D" id="3.40.50.720">
    <property type="entry name" value="NAD(P)-binding Rossmann-like Domain"/>
    <property type="match status" value="1"/>
</dbReference>
<dbReference type="PANTHER" id="PTHR42751">
    <property type="entry name" value="SODIUM/HYDROGEN EXCHANGER FAMILY/TRKA DOMAIN PROTEIN"/>
    <property type="match status" value="1"/>
</dbReference>
<proteinExistence type="inferred from homology"/>
<evidence type="ECO:0000256" key="6">
    <source>
        <dbReference type="ARBA" id="ARBA00023136"/>
    </source>
</evidence>
<dbReference type="AlphaFoldDB" id="A0A4Y4CRJ5"/>
<dbReference type="EMBL" id="BJNV01000006">
    <property type="protein sequence ID" value="GEC94459.1"/>
    <property type="molecule type" value="Genomic_DNA"/>
</dbReference>
<feature type="transmembrane region" description="Helical" evidence="7">
    <location>
        <begin position="91"/>
        <end position="112"/>
    </location>
</feature>
<feature type="transmembrane region" description="Helical" evidence="7">
    <location>
        <begin position="148"/>
        <end position="168"/>
    </location>
</feature>
<evidence type="ECO:0000256" key="1">
    <source>
        <dbReference type="ARBA" id="ARBA00004141"/>
    </source>
</evidence>
<dbReference type="GO" id="GO:0016020">
    <property type="term" value="C:membrane"/>
    <property type="evidence" value="ECO:0007669"/>
    <property type="project" value="UniProtKB-SubCell"/>
</dbReference>
<feature type="transmembrane region" description="Helical" evidence="7">
    <location>
        <begin position="309"/>
        <end position="333"/>
    </location>
</feature>
<dbReference type="Pfam" id="PF02254">
    <property type="entry name" value="TrkA_N"/>
    <property type="match status" value="1"/>
</dbReference>
<keyword evidence="6 7" id="KW-0472">Membrane</keyword>
<feature type="transmembrane region" description="Helical" evidence="7">
    <location>
        <begin position="279"/>
        <end position="297"/>
    </location>
</feature>
<evidence type="ECO:0000256" key="3">
    <source>
        <dbReference type="ARBA" id="ARBA00022448"/>
    </source>
</evidence>
<comment type="similarity">
    <text evidence="2">Belongs to the monovalent cation:proton antiporter 2 (CPA2) transporter (TC 2.A.37) family.</text>
</comment>
<dbReference type="GO" id="GO:1902600">
    <property type="term" value="P:proton transmembrane transport"/>
    <property type="evidence" value="ECO:0007669"/>
    <property type="project" value="InterPro"/>
</dbReference>
<feature type="domain" description="RCK N-terminal" evidence="8">
    <location>
        <begin position="428"/>
        <end position="545"/>
    </location>
</feature>
<dbReference type="RefSeq" id="WP_141349211.1">
    <property type="nucleotide sequence ID" value="NZ_BJNV01000006.1"/>
</dbReference>
<evidence type="ECO:0000256" key="2">
    <source>
        <dbReference type="ARBA" id="ARBA00005551"/>
    </source>
</evidence>
<keyword evidence="10" id="KW-1185">Reference proteome</keyword>
<evidence type="ECO:0000313" key="9">
    <source>
        <dbReference type="EMBL" id="GEC94459.1"/>
    </source>
</evidence>
<dbReference type="InterPro" id="IPR038770">
    <property type="entry name" value="Na+/solute_symporter_sf"/>
</dbReference>
<dbReference type="Pfam" id="PF00999">
    <property type="entry name" value="Na_H_Exchanger"/>
    <property type="match status" value="1"/>
</dbReference>
<evidence type="ECO:0000259" key="8">
    <source>
        <dbReference type="PROSITE" id="PS51201"/>
    </source>
</evidence>
<feature type="transmembrane region" description="Helical" evidence="7">
    <location>
        <begin position="230"/>
        <end position="259"/>
    </location>
</feature>
<reference evidence="9 10" key="1">
    <citation type="submission" date="2019-06" db="EMBL/GenBank/DDBJ databases">
        <title>Whole genome shotgun sequence of Zoogloea ramigera NBRC 15342.</title>
        <authorList>
            <person name="Hosoyama A."/>
            <person name="Uohara A."/>
            <person name="Ohji S."/>
            <person name="Ichikawa N."/>
        </authorList>
    </citation>
    <scope>NUCLEOTIDE SEQUENCE [LARGE SCALE GENOMIC DNA]</scope>
    <source>
        <strain evidence="9 10">NBRC 15342</strain>
    </source>
</reference>
<dbReference type="InterPro" id="IPR006153">
    <property type="entry name" value="Cation/H_exchanger_TM"/>
</dbReference>
<feature type="transmembrane region" description="Helical" evidence="7">
    <location>
        <begin position="33"/>
        <end position="51"/>
    </location>
</feature>
<evidence type="ECO:0000256" key="4">
    <source>
        <dbReference type="ARBA" id="ARBA00022692"/>
    </source>
</evidence>
<dbReference type="GO" id="GO:0015297">
    <property type="term" value="F:antiporter activity"/>
    <property type="evidence" value="ECO:0007669"/>
    <property type="project" value="InterPro"/>
</dbReference>
<dbReference type="GO" id="GO:0006813">
    <property type="term" value="P:potassium ion transport"/>
    <property type="evidence" value="ECO:0007669"/>
    <property type="project" value="InterPro"/>
</dbReference>
<dbReference type="PROSITE" id="PS51201">
    <property type="entry name" value="RCK_N"/>
    <property type="match status" value="1"/>
</dbReference>
<keyword evidence="5 7" id="KW-1133">Transmembrane helix</keyword>
<feature type="transmembrane region" description="Helical" evidence="7">
    <location>
        <begin position="6"/>
        <end position="26"/>
    </location>
</feature>
<feature type="transmembrane region" description="Helical" evidence="7">
    <location>
        <begin position="63"/>
        <end position="84"/>
    </location>
</feature>
<feature type="transmembrane region" description="Helical" evidence="7">
    <location>
        <begin position="345"/>
        <end position="365"/>
    </location>
</feature>
<evidence type="ECO:0000256" key="5">
    <source>
        <dbReference type="ARBA" id="ARBA00022989"/>
    </source>
</evidence>
<feature type="transmembrane region" description="Helical" evidence="7">
    <location>
        <begin position="372"/>
        <end position="391"/>
    </location>
</feature>